<dbReference type="GO" id="GO:0072330">
    <property type="term" value="P:monocarboxylic acid biosynthetic process"/>
    <property type="evidence" value="ECO:0007669"/>
    <property type="project" value="UniProtKB-ARBA"/>
</dbReference>
<comment type="caution">
    <text evidence="2">The sequence shown here is derived from an EMBL/GenBank/DDBJ whole genome shotgun (WGS) entry which is preliminary data.</text>
</comment>
<evidence type="ECO:0000313" key="2">
    <source>
        <dbReference type="EMBL" id="KAJ5115108.1"/>
    </source>
</evidence>
<feature type="domain" description="Alpha/beta hydrolase fold-3" evidence="1">
    <location>
        <begin position="45"/>
        <end position="171"/>
    </location>
</feature>
<dbReference type="Pfam" id="PF07859">
    <property type="entry name" value="Abhydrolase_3"/>
    <property type="match status" value="1"/>
</dbReference>
<name>A0A9W9KRG5_9EURO</name>
<dbReference type="PANTHER" id="PTHR23024">
    <property type="entry name" value="ARYLACETAMIDE DEACETYLASE"/>
    <property type="match status" value="1"/>
</dbReference>
<dbReference type="Proteomes" id="UP001141434">
    <property type="component" value="Unassembled WGS sequence"/>
</dbReference>
<dbReference type="RefSeq" id="XP_056516300.1">
    <property type="nucleotide sequence ID" value="XM_056651450.1"/>
</dbReference>
<dbReference type="InterPro" id="IPR013094">
    <property type="entry name" value="AB_hydrolase_3"/>
</dbReference>
<dbReference type="GeneID" id="81390618"/>
<sequence>MAIPSNPKLEGFDIIQTPFKHVGDHGIRADILIPQKPHAGKRPTLVRYHAGGLMMGDSLNMDFWPHWLSDLALKHGAVIISPNYRLMPEATSAEIYKDFEDFWTWLLSPALAELLAAHTTPTELDLDRILTTGESAGGLISVWTALAHPTEIRAALAAYPWVDTDTTAFDEPSSTGGFGRDIPLSVYEDTMASVKLGTPTSSEESAARFGFMLAAIQHGKIYPLLRRGLEESPYRDVLHPMRRLEEPGIRIPRGGIAVIHGRQDSILPAEGVERFVARAREVTQGQPGSDKVILTLRDGDHGFDIPVRVEEQWMQDTFKRAVETWLE</sequence>
<evidence type="ECO:0000259" key="1">
    <source>
        <dbReference type="Pfam" id="PF07859"/>
    </source>
</evidence>
<dbReference type="InterPro" id="IPR050466">
    <property type="entry name" value="Carboxylest/Gibb_receptor"/>
</dbReference>
<dbReference type="SUPFAM" id="SSF53474">
    <property type="entry name" value="alpha/beta-Hydrolases"/>
    <property type="match status" value="1"/>
</dbReference>
<reference evidence="2" key="1">
    <citation type="submission" date="2022-11" db="EMBL/GenBank/DDBJ databases">
        <authorList>
            <person name="Petersen C."/>
        </authorList>
    </citation>
    <scope>NUCLEOTIDE SEQUENCE</scope>
    <source>
        <strain evidence="2">IBT 34128</strain>
    </source>
</reference>
<dbReference type="OrthoDB" id="19653at2759"/>
<dbReference type="GO" id="GO:0017000">
    <property type="term" value="P:antibiotic biosynthetic process"/>
    <property type="evidence" value="ECO:0007669"/>
    <property type="project" value="UniProtKB-ARBA"/>
</dbReference>
<evidence type="ECO:0000313" key="3">
    <source>
        <dbReference type="Proteomes" id="UP001141434"/>
    </source>
</evidence>
<dbReference type="EMBL" id="JAPMSZ010000001">
    <property type="protein sequence ID" value="KAJ5115108.1"/>
    <property type="molecule type" value="Genomic_DNA"/>
</dbReference>
<organism evidence="2 3">
    <name type="scientific">Penicillium alfredii</name>
    <dbReference type="NCBI Taxonomy" id="1506179"/>
    <lineage>
        <taxon>Eukaryota</taxon>
        <taxon>Fungi</taxon>
        <taxon>Dikarya</taxon>
        <taxon>Ascomycota</taxon>
        <taxon>Pezizomycotina</taxon>
        <taxon>Eurotiomycetes</taxon>
        <taxon>Eurotiomycetidae</taxon>
        <taxon>Eurotiales</taxon>
        <taxon>Aspergillaceae</taxon>
        <taxon>Penicillium</taxon>
    </lineage>
</organism>
<dbReference type="PANTHER" id="PTHR23024:SF339">
    <property type="entry name" value="ALPHA_BETA HYDROLASE FOLD-3 DOMAIN-CONTAINING PROTEIN"/>
    <property type="match status" value="1"/>
</dbReference>
<dbReference type="Gene3D" id="3.40.50.1820">
    <property type="entry name" value="alpha/beta hydrolase"/>
    <property type="match status" value="1"/>
</dbReference>
<dbReference type="AlphaFoldDB" id="A0A9W9KRG5"/>
<protein>
    <recommendedName>
        <fullName evidence="1">Alpha/beta hydrolase fold-3 domain-containing protein</fullName>
    </recommendedName>
</protein>
<reference evidence="2" key="2">
    <citation type="journal article" date="2023" name="IMA Fungus">
        <title>Comparative genomic study of the Penicillium genus elucidates a diverse pangenome and 15 lateral gene transfer events.</title>
        <authorList>
            <person name="Petersen C."/>
            <person name="Sorensen T."/>
            <person name="Nielsen M.R."/>
            <person name="Sondergaard T.E."/>
            <person name="Sorensen J.L."/>
            <person name="Fitzpatrick D.A."/>
            <person name="Frisvad J.C."/>
            <person name="Nielsen K.L."/>
        </authorList>
    </citation>
    <scope>NUCLEOTIDE SEQUENCE</scope>
    <source>
        <strain evidence="2">IBT 34128</strain>
    </source>
</reference>
<dbReference type="InterPro" id="IPR029058">
    <property type="entry name" value="AB_hydrolase_fold"/>
</dbReference>
<accession>A0A9W9KRG5</accession>
<proteinExistence type="predicted"/>
<keyword evidence="3" id="KW-1185">Reference proteome</keyword>
<gene>
    <name evidence="2" type="ORF">NUU61_000867</name>
</gene>
<dbReference type="GO" id="GO:0016787">
    <property type="term" value="F:hydrolase activity"/>
    <property type="evidence" value="ECO:0007669"/>
    <property type="project" value="InterPro"/>
</dbReference>